<evidence type="ECO:0000256" key="1">
    <source>
        <dbReference type="SAM" id="MobiDB-lite"/>
    </source>
</evidence>
<feature type="compositionally biased region" description="Low complexity" evidence="1">
    <location>
        <begin position="1"/>
        <end position="27"/>
    </location>
</feature>
<feature type="compositionally biased region" description="Basic and acidic residues" evidence="1">
    <location>
        <begin position="159"/>
        <end position="171"/>
    </location>
</feature>
<feature type="compositionally biased region" description="Basic and acidic residues" evidence="1">
    <location>
        <begin position="28"/>
        <end position="40"/>
    </location>
</feature>
<organism evidence="2 3">
    <name type="scientific">Sesamum alatum</name>
    <dbReference type="NCBI Taxonomy" id="300844"/>
    <lineage>
        <taxon>Eukaryota</taxon>
        <taxon>Viridiplantae</taxon>
        <taxon>Streptophyta</taxon>
        <taxon>Embryophyta</taxon>
        <taxon>Tracheophyta</taxon>
        <taxon>Spermatophyta</taxon>
        <taxon>Magnoliopsida</taxon>
        <taxon>eudicotyledons</taxon>
        <taxon>Gunneridae</taxon>
        <taxon>Pentapetalae</taxon>
        <taxon>asterids</taxon>
        <taxon>lamiids</taxon>
        <taxon>Lamiales</taxon>
        <taxon>Pedaliaceae</taxon>
        <taxon>Sesamum</taxon>
    </lineage>
</organism>
<keyword evidence="3" id="KW-1185">Reference proteome</keyword>
<feature type="region of interest" description="Disordered" evidence="1">
    <location>
        <begin position="1"/>
        <end position="40"/>
    </location>
</feature>
<proteinExistence type="predicted"/>
<reference evidence="2" key="1">
    <citation type="submission" date="2020-06" db="EMBL/GenBank/DDBJ databases">
        <authorList>
            <person name="Li T."/>
            <person name="Hu X."/>
            <person name="Zhang T."/>
            <person name="Song X."/>
            <person name="Zhang H."/>
            <person name="Dai N."/>
            <person name="Sheng W."/>
            <person name="Hou X."/>
            <person name="Wei L."/>
        </authorList>
    </citation>
    <scope>NUCLEOTIDE SEQUENCE</scope>
    <source>
        <strain evidence="2">3651</strain>
        <tissue evidence="2">Leaf</tissue>
    </source>
</reference>
<comment type="caution">
    <text evidence="2">The sequence shown here is derived from an EMBL/GenBank/DDBJ whole genome shotgun (WGS) entry which is preliminary data.</text>
</comment>
<dbReference type="AlphaFoldDB" id="A0AAE1Y1L7"/>
<feature type="region of interest" description="Disordered" evidence="1">
    <location>
        <begin position="100"/>
        <end position="206"/>
    </location>
</feature>
<reference evidence="2" key="2">
    <citation type="journal article" date="2024" name="Plant">
        <title>Genomic evolution and insights into agronomic trait innovations of Sesamum species.</title>
        <authorList>
            <person name="Miao H."/>
            <person name="Wang L."/>
            <person name="Qu L."/>
            <person name="Liu H."/>
            <person name="Sun Y."/>
            <person name="Le M."/>
            <person name="Wang Q."/>
            <person name="Wei S."/>
            <person name="Zheng Y."/>
            <person name="Lin W."/>
            <person name="Duan Y."/>
            <person name="Cao H."/>
            <person name="Xiong S."/>
            <person name="Wang X."/>
            <person name="Wei L."/>
            <person name="Li C."/>
            <person name="Ma Q."/>
            <person name="Ju M."/>
            <person name="Zhao R."/>
            <person name="Li G."/>
            <person name="Mu C."/>
            <person name="Tian Q."/>
            <person name="Mei H."/>
            <person name="Zhang T."/>
            <person name="Gao T."/>
            <person name="Zhang H."/>
        </authorList>
    </citation>
    <scope>NUCLEOTIDE SEQUENCE</scope>
    <source>
        <strain evidence="2">3651</strain>
    </source>
</reference>
<evidence type="ECO:0000313" key="3">
    <source>
        <dbReference type="Proteomes" id="UP001293254"/>
    </source>
</evidence>
<sequence>MSGESSDSSSSGSSSSRSNSSSSNISRPIDRDDVARVEPRVVPEVIEMSEPPQEVVPPINNAPLDARSQTPGFCYVNARRNIYFAGRACRDGSCCRNEVDPEPFDIPPTPHADTRDLAPLPRNPNEDHMSPRVIRSPSPALDVMPLRESILAREVPASPRDRLCDPDRQDVPSDTPSPKRHKSDKGKGVAGSGNEEPQSPLFMGVGALSHLSPDTIDKLTHRLSVCYKRLARAREEINKALKLNT</sequence>
<evidence type="ECO:0000313" key="2">
    <source>
        <dbReference type="EMBL" id="KAK4421989.1"/>
    </source>
</evidence>
<name>A0AAE1Y1L7_9LAMI</name>
<dbReference type="Proteomes" id="UP001293254">
    <property type="component" value="Unassembled WGS sequence"/>
</dbReference>
<gene>
    <name evidence="2" type="ORF">Salat_2149600</name>
</gene>
<accession>A0AAE1Y1L7</accession>
<protein>
    <submittedName>
        <fullName evidence="2">Uncharacterized protein</fullName>
    </submittedName>
</protein>
<dbReference type="EMBL" id="JACGWO010000008">
    <property type="protein sequence ID" value="KAK4421989.1"/>
    <property type="molecule type" value="Genomic_DNA"/>
</dbReference>